<keyword evidence="4 8" id="KW-1133">Transmembrane helix</keyword>
<feature type="transmembrane region" description="Helical" evidence="8">
    <location>
        <begin position="310"/>
        <end position="332"/>
    </location>
</feature>
<evidence type="ECO:0000256" key="1">
    <source>
        <dbReference type="ARBA" id="ARBA00004141"/>
    </source>
</evidence>
<gene>
    <name evidence="10" type="ORF">MENT_LOCUS20353</name>
</gene>
<evidence type="ECO:0000259" key="9">
    <source>
        <dbReference type="PROSITE" id="PS50156"/>
    </source>
</evidence>
<organism evidence="10 11">
    <name type="scientific">Meloidogyne enterolobii</name>
    <name type="common">Root-knot nematode worm</name>
    <name type="synonym">Meloidogyne mayaguensis</name>
    <dbReference type="NCBI Taxonomy" id="390850"/>
    <lineage>
        <taxon>Eukaryota</taxon>
        <taxon>Metazoa</taxon>
        <taxon>Ecdysozoa</taxon>
        <taxon>Nematoda</taxon>
        <taxon>Chromadorea</taxon>
        <taxon>Rhabditida</taxon>
        <taxon>Tylenchina</taxon>
        <taxon>Tylenchomorpha</taxon>
        <taxon>Tylenchoidea</taxon>
        <taxon>Meloidogynidae</taxon>
        <taxon>Meloidogyninae</taxon>
        <taxon>Meloidogyne</taxon>
    </lineage>
</organism>
<evidence type="ECO:0000256" key="7">
    <source>
        <dbReference type="SAM" id="MobiDB-lite"/>
    </source>
</evidence>
<feature type="transmembrane region" description="Helical" evidence="8">
    <location>
        <begin position="60"/>
        <end position="78"/>
    </location>
</feature>
<dbReference type="Gene3D" id="1.20.1640.10">
    <property type="entry name" value="Multidrug efflux transporter AcrB transmembrane domain"/>
    <property type="match status" value="2"/>
</dbReference>
<dbReference type="AlphaFoldDB" id="A0A6V7V494"/>
<feature type="transmembrane region" description="Helical" evidence="8">
    <location>
        <begin position="372"/>
        <end position="395"/>
    </location>
</feature>
<evidence type="ECO:0000256" key="4">
    <source>
        <dbReference type="ARBA" id="ARBA00022989"/>
    </source>
</evidence>
<feature type="transmembrane region" description="Helical" evidence="8">
    <location>
        <begin position="812"/>
        <end position="836"/>
    </location>
</feature>
<dbReference type="SUPFAM" id="SSF82866">
    <property type="entry name" value="Multidrug efflux transporter AcrB transmembrane domain"/>
    <property type="match status" value="2"/>
</dbReference>
<keyword evidence="5 8" id="KW-0472">Membrane</keyword>
<keyword evidence="3 8" id="KW-0812">Transmembrane</keyword>
<dbReference type="Proteomes" id="UP000580250">
    <property type="component" value="Unassembled WGS sequence"/>
</dbReference>
<reference evidence="10 11" key="1">
    <citation type="submission" date="2020-08" db="EMBL/GenBank/DDBJ databases">
        <authorList>
            <person name="Koutsovoulos G."/>
            <person name="Danchin GJ E."/>
        </authorList>
    </citation>
    <scope>NUCLEOTIDE SEQUENCE [LARGE SCALE GENOMIC DNA]</scope>
</reference>
<feature type="transmembrane region" description="Helical" evidence="8">
    <location>
        <begin position="287"/>
        <end position="304"/>
    </location>
</feature>
<comment type="caution">
    <text evidence="10">The sequence shown here is derived from an EMBL/GenBank/DDBJ whole genome shotgun (WGS) entry which is preliminary data.</text>
</comment>
<dbReference type="InterPro" id="IPR000731">
    <property type="entry name" value="SSD"/>
</dbReference>
<evidence type="ECO:0000256" key="6">
    <source>
        <dbReference type="ARBA" id="ARBA00023180"/>
    </source>
</evidence>
<dbReference type="PANTHER" id="PTHR10796:SF88">
    <property type="entry name" value="SSD DOMAIN-CONTAINING PROTEIN"/>
    <property type="match status" value="1"/>
</dbReference>
<dbReference type="Pfam" id="PF02460">
    <property type="entry name" value="Patched"/>
    <property type="match status" value="1"/>
</dbReference>
<feature type="transmembrane region" description="Helical" evidence="8">
    <location>
        <begin position="344"/>
        <end position="366"/>
    </location>
</feature>
<dbReference type="GO" id="GO:0005886">
    <property type="term" value="C:plasma membrane"/>
    <property type="evidence" value="ECO:0007669"/>
    <property type="project" value="TreeGrafter"/>
</dbReference>
<comment type="similarity">
    <text evidence="2">Belongs to the patched family.</text>
</comment>
<dbReference type="GO" id="GO:0030659">
    <property type="term" value="C:cytoplasmic vesicle membrane"/>
    <property type="evidence" value="ECO:0007669"/>
    <property type="project" value="TreeGrafter"/>
</dbReference>
<evidence type="ECO:0000313" key="10">
    <source>
        <dbReference type="EMBL" id="CAD2169036.1"/>
    </source>
</evidence>
<name>A0A6V7V494_MELEN</name>
<evidence type="ECO:0000313" key="11">
    <source>
        <dbReference type="Proteomes" id="UP000580250"/>
    </source>
</evidence>
<dbReference type="InterPro" id="IPR051697">
    <property type="entry name" value="Patched_domain-protein"/>
</dbReference>
<dbReference type="InterPro" id="IPR003392">
    <property type="entry name" value="PTHD_SSD"/>
</dbReference>
<feature type="transmembrane region" description="Helical" evidence="8">
    <location>
        <begin position="784"/>
        <end position="805"/>
    </location>
</feature>
<dbReference type="GO" id="GO:0018996">
    <property type="term" value="P:molting cycle, collagen and cuticulin-based cuticle"/>
    <property type="evidence" value="ECO:0007669"/>
    <property type="project" value="TreeGrafter"/>
</dbReference>
<feature type="region of interest" description="Disordered" evidence="7">
    <location>
        <begin position="1"/>
        <end position="30"/>
    </location>
</feature>
<dbReference type="PROSITE" id="PS50156">
    <property type="entry name" value="SSD"/>
    <property type="match status" value="1"/>
</dbReference>
<evidence type="ECO:0000256" key="8">
    <source>
        <dbReference type="SAM" id="Phobius"/>
    </source>
</evidence>
<accession>A0A6V7V494</accession>
<dbReference type="PANTHER" id="PTHR10796">
    <property type="entry name" value="PATCHED-RELATED"/>
    <property type="match status" value="1"/>
</dbReference>
<feature type="transmembrane region" description="Helical" evidence="8">
    <location>
        <begin position="863"/>
        <end position="886"/>
    </location>
</feature>
<dbReference type="EMBL" id="CAJEWN010000147">
    <property type="protein sequence ID" value="CAD2169036.1"/>
    <property type="molecule type" value="Genomic_DNA"/>
</dbReference>
<dbReference type="OrthoDB" id="6510177at2759"/>
<feature type="transmembrane region" description="Helical" evidence="8">
    <location>
        <begin position="898"/>
        <end position="920"/>
    </location>
</feature>
<feature type="transmembrane region" description="Helical" evidence="8">
    <location>
        <begin position="37"/>
        <end position="54"/>
    </location>
</feature>
<proteinExistence type="inferred from homology"/>
<dbReference type="GO" id="GO:0006897">
    <property type="term" value="P:endocytosis"/>
    <property type="evidence" value="ECO:0007669"/>
    <property type="project" value="TreeGrafter"/>
</dbReference>
<sequence length="944" mass="106828">MNQTENSANNFSSFETSNFEPSTSSNNRNNKNNKSKFSLLKFVHLAYNYWAIFIVRNSKAIIAICTLITFLCTLKVVMTQYKNDITGYTPYGARSRQELAIREHFFNEKDGGGSPFGVFLLLLPKKQNNKDNDNFLNEKMLNEAIKVDDIVNQNFPLFNLNKNRSETFSQFCRDFCELNEPLRRFQEGFQHQIQRLESNETLNPNIKLNYPLSSIFGRTFNIQPNFFGIHLNTNNSNNNNKLSNMAKVEMVALIYKAERVGGWSDDEVKNWQLSVSKYFDNGKFNSSLIRVLSVSTAYVEVEVVRAGLTMLPFIIVGFVIMLCCSSVFVLLSASYMNQFNYKRLWLALMACLCPLMASGTALGLLFLFGVRFGTVLCVTPFLVLAIGVDDAYLMIHAWQRIKSKEKEINRGIIETIKERVTKRMALVLVDTGPAILISALTNICADAIGSFTGSPEITLLCMGSMAAITVDFIYQVTFYAAVIALLDESELKSEQLNENNRKLCLSILIGSKGIYKNKTINQRPKNKISNNLYLNLKNQLNKTTKQYVGFIMNPLISFIICLFWIIFVIFSVIGVSHFKVNLSTKKLFASDSLLLEIDHYREQQIVPFFTMATIFVNNPGNLSNPSQIQRLNKLVNEMESLPESWGSSSTNYFIRDLSDFLGEESLNDLNNGSINEFLKWPENKHWKAFVRTDGENGTLKRFFFTTAYHGERLKEWAERANLQNKWRDIIDKYNDLNATVFNDEGLFLDLINNMPTDAWQSALATLICMTTICALFMGGEWRTVILAGITIGSIILGTLGILAWMDITMDPIMMAALVISIGFSIDIPAHVSYHFYSSGFDLPKPINKNDRHLFLNQRLTTTLLAVGIPALQAAISTSFCVLALLLVPLYMAQIFVKIMFSCIILCVIHSLILIPALIVLSDGILWNLFLLCHNTESVPNSIES</sequence>
<evidence type="ECO:0000256" key="2">
    <source>
        <dbReference type="ARBA" id="ARBA00005585"/>
    </source>
</evidence>
<feature type="transmembrane region" description="Helical" evidence="8">
    <location>
        <begin position="555"/>
        <end position="578"/>
    </location>
</feature>
<evidence type="ECO:0000256" key="5">
    <source>
        <dbReference type="ARBA" id="ARBA00023136"/>
    </source>
</evidence>
<comment type="subcellular location">
    <subcellularLocation>
        <location evidence="1">Membrane</location>
        <topology evidence="1">Multi-pass membrane protein</topology>
    </subcellularLocation>
</comment>
<keyword evidence="6" id="KW-0325">Glycoprotein</keyword>
<protein>
    <recommendedName>
        <fullName evidence="9">SSD domain-containing protein</fullName>
    </recommendedName>
</protein>
<feature type="transmembrane region" description="Helical" evidence="8">
    <location>
        <begin position="459"/>
        <end position="486"/>
    </location>
</feature>
<feature type="compositionally biased region" description="Polar residues" evidence="7">
    <location>
        <begin position="1"/>
        <end position="23"/>
    </location>
</feature>
<feature type="domain" description="SSD" evidence="9">
    <location>
        <begin position="317"/>
        <end position="485"/>
    </location>
</feature>
<evidence type="ECO:0000256" key="3">
    <source>
        <dbReference type="ARBA" id="ARBA00022692"/>
    </source>
</evidence>